<dbReference type="PRINTS" id="PR00111">
    <property type="entry name" value="ABHYDROLASE"/>
</dbReference>
<keyword evidence="1 3" id="KW-0474">Menaquinone biosynthesis</keyword>
<accession>A0ABU0FT51</accession>
<evidence type="ECO:0000313" key="5">
    <source>
        <dbReference type="EMBL" id="MDQ0413105.1"/>
    </source>
</evidence>
<dbReference type="InterPro" id="IPR000073">
    <property type="entry name" value="AB_hydrolase_1"/>
</dbReference>
<sequence length="269" mass="30168">MKTMINGIQYHVERYGSGFPLVLLHGFTGAASTWKPFCPVWGQHSELVLLDLIGHGETESPGDMKRYDIKQATNDLKVLLDQFGIEKVDLLGYSMGGRIAIAFASLYPGRVRKLVLESTTPGLKTPEERQARIIQDEKLAVKMEEEGIEKFIDFWQSIPLFQSQQNLPEKVREQIRSQRLKNDPVGLANSLRGMGTGKQPSWWDALVNFDFDTLLITGELDDKFCEIAADMAAKLPKSTNLTINGCGHAIHVEEQQKFGTIVSEFLLNT</sequence>
<organism evidence="5 6">
    <name type="scientific">Mesobacillus stamsii</name>
    <dbReference type="NCBI Taxonomy" id="225347"/>
    <lineage>
        <taxon>Bacteria</taxon>
        <taxon>Bacillati</taxon>
        <taxon>Bacillota</taxon>
        <taxon>Bacilli</taxon>
        <taxon>Bacillales</taxon>
        <taxon>Bacillaceae</taxon>
        <taxon>Mesobacillus</taxon>
    </lineage>
</organism>
<evidence type="ECO:0000256" key="3">
    <source>
        <dbReference type="HAMAP-Rule" id="MF_01660"/>
    </source>
</evidence>
<evidence type="ECO:0000256" key="1">
    <source>
        <dbReference type="ARBA" id="ARBA00022428"/>
    </source>
</evidence>
<comment type="similarity">
    <text evidence="3">Belongs to the AB hydrolase superfamily. MenH family.</text>
</comment>
<dbReference type="Pfam" id="PF00561">
    <property type="entry name" value="Abhydrolase_1"/>
    <property type="match status" value="1"/>
</dbReference>
<evidence type="ECO:0000313" key="6">
    <source>
        <dbReference type="Proteomes" id="UP001242313"/>
    </source>
</evidence>
<comment type="subunit">
    <text evidence="3">Monomer.</text>
</comment>
<dbReference type="PANTHER" id="PTHR42916">
    <property type="entry name" value="2-SUCCINYL-5-ENOLPYRUVYL-6-HYDROXY-3-CYCLOHEXENE-1-CARBOXYLATE SYNTHASE"/>
    <property type="match status" value="1"/>
</dbReference>
<dbReference type="InterPro" id="IPR022485">
    <property type="entry name" value="SHCHC_synthase_MenH"/>
</dbReference>
<keyword evidence="2 3" id="KW-0456">Lyase</keyword>
<comment type="function">
    <text evidence="3">Catalyzes a proton abstraction reaction that results in 2,5-elimination of pyruvate from 2-succinyl-5-enolpyruvyl-6-hydroxy-3-cyclohexene-1-carboxylate (SEPHCHC) and the formation of 2-succinyl-6-hydroxy-2,4-cyclohexadiene-1-carboxylate (SHCHC).</text>
</comment>
<evidence type="ECO:0000256" key="2">
    <source>
        <dbReference type="ARBA" id="ARBA00023239"/>
    </source>
</evidence>
<proteinExistence type="inferred from homology"/>
<reference evidence="5 6" key="1">
    <citation type="submission" date="2023-07" db="EMBL/GenBank/DDBJ databases">
        <title>Genomic Encyclopedia of Type Strains, Phase IV (KMG-IV): sequencing the most valuable type-strain genomes for metagenomic binning, comparative biology and taxonomic classification.</title>
        <authorList>
            <person name="Goeker M."/>
        </authorList>
    </citation>
    <scope>NUCLEOTIDE SEQUENCE [LARGE SCALE GENOMIC DNA]</scope>
    <source>
        <strain evidence="5 6">DSM 19598</strain>
    </source>
</reference>
<comment type="catalytic activity">
    <reaction evidence="3">
        <text>5-enolpyruvoyl-6-hydroxy-2-succinyl-cyclohex-3-ene-1-carboxylate = (1R,6R)-6-hydroxy-2-succinyl-cyclohexa-2,4-diene-1-carboxylate + pyruvate</text>
        <dbReference type="Rhea" id="RHEA:25597"/>
        <dbReference type="ChEBI" id="CHEBI:15361"/>
        <dbReference type="ChEBI" id="CHEBI:58689"/>
        <dbReference type="ChEBI" id="CHEBI:58818"/>
        <dbReference type="EC" id="4.2.99.20"/>
    </reaction>
</comment>
<comment type="pathway">
    <text evidence="3">Quinol/quinone metabolism; 1,4-dihydroxy-2-naphthoate biosynthesis; 1,4-dihydroxy-2-naphthoate from chorismate: step 3/7.</text>
</comment>
<comment type="caution">
    <text evidence="5">The sequence shown here is derived from an EMBL/GenBank/DDBJ whole genome shotgun (WGS) entry which is preliminary data.</text>
</comment>
<dbReference type="HAMAP" id="MF_01660">
    <property type="entry name" value="MenH"/>
    <property type="match status" value="1"/>
</dbReference>
<dbReference type="EMBL" id="JAUSUN010000005">
    <property type="protein sequence ID" value="MDQ0413105.1"/>
    <property type="molecule type" value="Genomic_DNA"/>
</dbReference>
<dbReference type="NCBIfam" id="TIGR03695">
    <property type="entry name" value="menH_SHCHC"/>
    <property type="match status" value="1"/>
</dbReference>
<gene>
    <name evidence="3" type="primary">menH</name>
    <name evidence="5" type="ORF">J2S25_001287</name>
</gene>
<comment type="pathway">
    <text evidence="3">Quinol/quinone metabolism; menaquinone biosynthesis.</text>
</comment>
<name>A0ABU0FT51_9BACI</name>
<dbReference type="PANTHER" id="PTHR42916:SF1">
    <property type="entry name" value="PROTEIN PHYLLO, CHLOROPLASTIC"/>
    <property type="match status" value="1"/>
</dbReference>
<dbReference type="Gene3D" id="3.40.50.1820">
    <property type="entry name" value="alpha/beta hydrolase"/>
    <property type="match status" value="1"/>
</dbReference>
<evidence type="ECO:0000259" key="4">
    <source>
        <dbReference type="Pfam" id="PF00561"/>
    </source>
</evidence>
<dbReference type="SUPFAM" id="SSF53474">
    <property type="entry name" value="alpha/beta-Hydrolases"/>
    <property type="match status" value="1"/>
</dbReference>
<dbReference type="RefSeq" id="WP_128721576.1">
    <property type="nucleotide sequence ID" value="NZ_JAUSUN010000005.1"/>
</dbReference>
<keyword evidence="6" id="KW-1185">Reference proteome</keyword>
<dbReference type="GO" id="GO:0070205">
    <property type="term" value="F:2-succinyl-6-hydroxy-2,4-cyclohexadiene-1-carboxylate synthase activity"/>
    <property type="evidence" value="ECO:0007669"/>
    <property type="project" value="UniProtKB-EC"/>
</dbReference>
<dbReference type="InterPro" id="IPR029058">
    <property type="entry name" value="AB_hydrolase_fold"/>
</dbReference>
<protein>
    <recommendedName>
        <fullName evidence="3">Putative 2-succinyl-6-hydroxy-2,4-cyclohexadiene-1-carboxylate synthase</fullName>
        <shortName evidence="3">SHCHC synthase</shortName>
        <ecNumber evidence="3">4.2.99.20</ecNumber>
    </recommendedName>
</protein>
<dbReference type="EC" id="4.2.99.20" evidence="3"/>
<feature type="domain" description="AB hydrolase-1" evidence="4">
    <location>
        <begin position="20"/>
        <end position="254"/>
    </location>
</feature>
<dbReference type="Proteomes" id="UP001242313">
    <property type="component" value="Unassembled WGS sequence"/>
</dbReference>